<evidence type="ECO:0000313" key="2">
    <source>
        <dbReference type="EMBL" id="KAJ1203226.1"/>
    </source>
</evidence>
<comment type="caution">
    <text evidence="2">The sequence shown here is derived from an EMBL/GenBank/DDBJ whole genome shotgun (WGS) entry which is preliminary data.</text>
</comment>
<proteinExistence type="predicted"/>
<organism evidence="2 3">
    <name type="scientific">Pleurodeles waltl</name>
    <name type="common">Iberian ribbed newt</name>
    <dbReference type="NCBI Taxonomy" id="8319"/>
    <lineage>
        <taxon>Eukaryota</taxon>
        <taxon>Metazoa</taxon>
        <taxon>Chordata</taxon>
        <taxon>Craniata</taxon>
        <taxon>Vertebrata</taxon>
        <taxon>Euteleostomi</taxon>
        <taxon>Amphibia</taxon>
        <taxon>Batrachia</taxon>
        <taxon>Caudata</taxon>
        <taxon>Salamandroidea</taxon>
        <taxon>Salamandridae</taxon>
        <taxon>Pleurodelinae</taxon>
        <taxon>Pleurodeles</taxon>
    </lineage>
</organism>
<feature type="compositionally biased region" description="Polar residues" evidence="1">
    <location>
        <begin position="1"/>
        <end position="10"/>
    </location>
</feature>
<feature type="compositionally biased region" description="Polar residues" evidence="1">
    <location>
        <begin position="95"/>
        <end position="116"/>
    </location>
</feature>
<reference evidence="2" key="1">
    <citation type="journal article" date="2022" name="bioRxiv">
        <title>Sequencing and chromosome-scale assembly of the giantPleurodeles waltlgenome.</title>
        <authorList>
            <person name="Brown T."/>
            <person name="Elewa A."/>
            <person name="Iarovenko S."/>
            <person name="Subramanian E."/>
            <person name="Araus A.J."/>
            <person name="Petzold A."/>
            <person name="Susuki M."/>
            <person name="Suzuki K.-i.T."/>
            <person name="Hayashi T."/>
            <person name="Toyoda A."/>
            <person name="Oliveira C."/>
            <person name="Osipova E."/>
            <person name="Leigh N.D."/>
            <person name="Simon A."/>
            <person name="Yun M.H."/>
        </authorList>
    </citation>
    <scope>NUCLEOTIDE SEQUENCE</scope>
    <source>
        <strain evidence="2">20211129_DDA</strain>
        <tissue evidence="2">Liver</tissue>
    </source>
</reference>
<sequence length="116" mass="12204">MWQGDLQDNSGGRVDRSPRVLDGQPGSSRVDRGLLLCNVVHECSLGQPLWGGMYGEGSGALQGGLVSRIGLFAAQHETSASRGGAHDTGHEWGKQLSQAAVPQASAQRSPRQPKST</sequence>
<evidence type="ECO:0000256" key="1">
    <source>
        <dbReference type="SAM" id="MobiDB-lite"/>
    </source>
</evidence>
<feature type="region of interest" description="Disordered" evidence="1">
    <location>
        <begin position="77"/>
        <end position="116"/>
    </location>
</feature>
<evidence type="ECO:0000313" key="3">
    <source>
        <dbReference type="Proteomes" id="UP001066276"/>
    </source>
</evidence>
<dbReference type="AlphaFoldDB" id="A0AAV7VQX0"/>
<protein>
    <submittedName>
        <fullName evidence="2">Uncharacterized protein</fullName>
    </submittedName>
</protein>
<gene>
    <name evidence="2" type="ORF">NDU88_007019</name>
</gene>
<name>A0AAV7VQX0_PLEWA</name>
<feature type="region of interest" description="Disordered" evidence="1">
    <location>
        <begin position="1"/>
        <end position="29"/>
    </location>
</feature>
<dbReference type="Proteomes" id="UP001066276">
    <property type="component" value="Chromosome 2_1"/>
</dbReference>
<dbReference type="EMBL" id="JANPWB010000003">
    <property type="protein sequence ID" value="KAJ1203226.1"/>
    <property type="molecule type" value="Genomic_DNA"/>
</dbReference>
<feature type="compositionally biased region" description="Basic and acidic residues" evidence="1">
    <location>
        <begin position="84"/>
        <end position="93"/>
    </location>
</feature>
<keyword evidence="3" id="KW-1185">Reference proteome</keyword>
<accession>A0AAV7VQX0</accession>